<dbReference type="OrthoDB" id="9181780at2"/>
<gene>
    <name evidence="2" type="ORF">JKX24_23295</name>
</gene>
<protein>
    <submittedName>
        <fullName evidence="2">CopG family transcriptional regulator</fullName>
    </submittedName>
</protein>
<dbReference type="Gene3D" id="1.10.1220.10">
    <property type="entry name" value="Met repressor-like"/>
    <property type="match status" value="1"/>
</dbReference>
<dbReference type="InterPro" id="IPR010985">
    <property type="entry name" value="Ribbon_hlx_hlx"/>
</dbReference>
<organism evidence="2 3">
    <name type="scientific">Serratia proteamaculans</name>
    <dbReference type="NCBI Taxonomy" id="28151"/>
    <lineage>
        <taxon>Bacteria</taxon>
        <taxon>Pseudomonadati</taxon>
        <taxon>Pseudomonadota</taxon>
        <taxon>Gammaproteobacteria</taxon>
        <taxon>Enterobacterales</taxon>
        <taxon>Yersiniaceae</taxon>
        <taxon>Serratia</taxon>
    </lineage>
</organism>
<evidence type="ECO:0000313" key="2">
    <source>
        <dbReference type="EMBL" id="QQX53050.1"/>
    </source>
</evidence>
<dbReference type="RefSeq" id="WP_085116739.1">
    <property type="nucleotide sequence ID" value="NZ_CAMIPQ010000001.1"/>
</dbReference>
<feature type="domain" description="Ribbon-helix-helix protein RHH" evidence="1">
    <location>
        <begin position="1"/>
        <end position="48"/>
    </location>
</feature>
<dbReference type="InterPro" id="IPR045559">
    <property type="entry name" value="RHH_9"/>
</dbReference>
<evidence type="ECO:0000259" key="1">
    <source>
        <dbReference type="Pfam" id="PF19839"/>
    </source>
</evidence>
<dbReference type="Proteomes" id="UP000596176">
    <property type="component" value="Chromosome"/>
</dbReference>
<proteinExistence type="predicted"/>
<dbReference type="GO" id="GO:0006355">
    <property type="term" value="P:regulation of DNA-templated transcription"/>
    <property type="evidence" value="ECO:0007669"/>
    <property type="project" value="InterPro"/>
</dbReference>
<accession>A0A1W5DK10</accession>
<dbReference type="InterPro" id="IPR013321">
    <property type="entry name" value="Arc_rbn_hlx_hlx"/>
</dbReference>
<reference evidence="2 3" key="1">
    <citation type="submission" date="2021-01" db="EMBL/GenBank/DDBJ databases">
        <title>Chromosome sequence of Serratia proteamaculans strain 94 rif-r, isolated from spoiled beef.</title>
        <authorList>
            <person name="Zaytseva Y.V."/>
            <person name="Iablokov S.N."/>
            <person name="Klyukina A."/>
        </authorList>
    </citation>
    <scope>NUCLEOTIDE SEQUENCE [LARGE SCALE GENOMIC DNA]</scope>
    <source>
        <strain evidence="2 3">94 rif-r</strain>
    </source>
</reference>
<dbReference type="CDD" id="cd21631">
    <property type="entry name" value="RHH_CopG_NikR-like"/>
    <property type="match status" value="1"/>
</dbReference>
<dbReference type="AlphaFoldDB" id="A0A1W5DK10"/>
<dbReference type="SUPFAM" id="SSF47598">
    <property type="entry name" value="Ribbon-helix-helix"/>
    <property type="match status" value="1"/>
</dbReference>
<dbReference type="GeneID" id="83699246"/>
<evidence type="ECO:0000313" key="3">
    <source>
        <dbReference type="Proteomes" id="UP000596176"/>
    </source>
</evidence>
<dbReference type="EMBL" id="CP068391">
    <property type="protein sequence ID" value="QQX53050.1"/>
    <property type="molecule type" value="Genomic_DNA"/>
</dbReference>
<sequence>MEKKTARLTVLIDPDKKKALEDLCLQQDVTPSQVIRQLIRDYLQKHQVEYPSQPTHSNPRVDNA</sequence>
<dbReference type="GO" id="GO:0043565">
    <property type="term" value="F:sequence-specific DNA binding"/>
    <property type="evidence" value="ECO:0007669"/>
    <property type="project" value="UniProtKB-ARBA"/>
</dbReference>
<name>A0A1W5DK10_SERPR</name>
<dbReference type="Pfam" id="PF19839">
    <property type="entry name" value="RHH_9"/>
    <property type="match status" value="1"/>
</dbReference>